<evidence type="ECO:0000259" key="8">
    <source>
        <dbReference type="Pfam" id="PF01694"/>
    </source>
</evidence>
<dbReference type="PANTHER" id="PTHR43731">
    <property type="entry name" value="RHOMBOID PROTEASE"/>
    <property type="match status" value="1"/>
</dbReference>
<dbReference type="InterPro" id="IPR050925">
    <property type="entry name" value="Rhomboid_protease_S54"/>
</dbReference>
<dbReference type="STRING" id="87541.AWM71_05125"/>
<feature type="transmembrane region" description="Helical" evidence="7">
    <location>
        <begin position="117"/>
        <end position="135"/>
    </location>
</feature>
<evidence type="ECO:0000313" key="10">
    <source>
        <dbReference type="Proteomes" id="UP000070422"/>
    </source>
</evidence>
<dbReference type="SUPFAM" id="SSF144091">
    <property type="entry name" value="Rhomboid-like"/>
    <property type="match status" value="1"/>
</dbReference>
<dbReference type="EMBL" id="LSCQ01000083">
    <property type="protein sequence ID" value="KXB34161.1"/>
    <property type="molecule type" value="Genomic_DNA"/>
</dbReference>
<dbReference type="Gene3D" id="1.20.1540.10">
    <property type="entry name" value="Rhomboid-like"/>
    <property type="match status" value="1"/>
</dbReference>
<evidence type="ECO:0000256" key="5">
    <source>
        <dbReference type="ARBA" id="ARBA00022989"/>
    </source>
</evidence>
<dbReference type="Proteomes" id="UP000070422">
    <property type="component" value="Unassembled WGS sequence"/>
</dbReference>
<dbReference type="InterPro" id="IPR022764">
    <property type="entry name" value="Peptidase_S54_rhomboid_dom"/>
</dbReference>
<evidence type="ECO:0000256" key="2">
    <source>
        <dbReference type="ARBA" id="ARBA00009045"/>
    </source>
</evidence>
<feature type="transmembrane region" description="Helical" evidence="7">
    <location>
        <begin position="63"/>
        <end position="83"/>
    </location>
</feature>
<dbReference type="GO" id="GO:0004252">
    <property type="term" value="F:serine-type endopeptidase activity"/>
    <property type="evidence" value="ECO:0007669"/>
    <property type="project" value="InterPro"/>
</dbReference>
<protein>
    <submittedName>
        <fullName evidence="9">Peptidase, S54 family</fullName>
    </submittedName>
</protein>
<dbReference type="InterPro" id="IPR035952">
    <property type="entry name" value="Rhomboid-like_sf"/>
</dbReference>
<dbReference type="GO" id="GO:0016020">
    <property type="term" value="C:membrane"/>
    <property type="evidence" value="ECO:0007669"/>
    <property type="project" value="UniProtKB-SubCell"/>
</dbReference>
<feature type="transmembrane region" description="Helical" evidence="7">
    <location>
        <begin position="171"/>
        <end position="189"/>
    </location>
</feature>
<reference evidence="9 10" key="1">
    <citation type="submission" date="2016-01" db="EMBL/GenBank/DDBJ databases">
        <authorList>
            <person name="Oliw E.H."/>
        </authorList>
    </citation>
    <scope>NUCLEOTIDE SEQUENCE [LARGE SCALE GENOMIC DNA]</scope>
    <source>
        <strain evidence="9 10">KA00635</strain>
    </source>
</reference>
<feature type="transmembrane region" description="Helical" evidence="7">
    <location>
        <begin position="201"/>
        <end position="220"/>
    </location>
</feature>
<name>A0A133XT91_9LACT</name>
<organism evidence="9 10">
    <name type="scientific">Aerococcus christensenii</name>
    <dbReference type="NCBI Taxonomy" id="87541"/>
    <lineage>
        <taxon>Bacteria</taxon>
        <taxon>Bacillati</taxon>
        <taxon>Bacillota</taxon>
        <taxon>Bacilli</taxon>
        <taxon>Lactobacillales</taxon>
        <taxon>Aerococcaceae</taxon>
        <taxon>Aerococcus</taxon>
    </lineage>
</organism>
<keyword evidence="4" id="KW-0378">Hydrolase</keyword>
<accession>A0A133XT91</accession>
<comment type="caution">
    <text evidence="9">The sequence shown here is derived from an EMBL/GenBank/DDBJ whole genome shotgun (WGS) entry which is preliminary data.</text>
</comment>
<feature type="transmembrane region" description="Helical" evidence="7">
    <location>
        <begin position="95"/>
        <end position="111"/>
    </location>
</feature>
<feature type="transmembrane region" description="Helical" evidence="7">
    <location>
        <begin position="12"/>
        <end position="31"/>
    </location>
</feature>
<dbReference type="AlphaFoldDB" id="A0A133XT91"/>
<evidence type="ECO:0000256" key="4">
    <source>
        <dbReference type="ARBA" id="ARBA00022801"/>
    </source>
</evidence>
<comment type="subcellular location">
    <subcellularLocation>
        <location evidence="1">Membrane</location>
        <topology evidence="1">Multi-pass membrane protein</topology>
    </subcellularLocation>
</comment>
<evidence type="ECO:0000256" key="7">
    <source>
        <dbReference type="SAM" id="Phobius"/>
    </source>
</evidence>
<evidence type="ECO:0000256" key="3">
    <source>
        <dbReference type="ARBA" id="ARBA00022692"/>
    </source>
</evidence>
<comment type="similarity">
    <text evidence="2">Belongs to the peptidase S54 family.</text>
</comment>
<evidence type="ECO:0000256" key="6">
    <source>
        <dbReference type="ARBA" id="ARBA00023136"/>
    </source>
</evidence>
<feature type="domain" description="Peptidase S54 rhomboid" evidence="8">
    <location>
        <begin position="54"/>
        <end position="188"/>
    </location>
</feature>
<feature type="transmembrane region" description="Helical" evidence="7">
    <location>
        <begin position="147"/>
        <end position="165"/>
    </location>
</feature>
<dbReference type="PATRIC" id="fig|87541.4.peg.1460"/>
<gene>
    <name evidence="9" type="ORF">HMPREF3187_01474</name>
</gene>
<dbReference type="Pfam" id="PF01694">
    <property type="entry name" value="Rhomboid"/>
    <property type="match status" value="1"/>
</dbReference>
<evidence type="ECO:0000256" key="1">
    <source>
        <dbReference type="ARBA" id="ARBA00004141"/>
    </source>
</evidence>
<keyword evidence="3 7" id="KW-0812">Transmembrane</keyword>
<keyword evidence="6 7" id="KW-0472">Membrane</keyword>
<dbReference type="PANTHER" id="PTHR43731:SF14">
    <property type="entry name" value="PRESENILIN-ASSOCIATED RHOMBOID-LIKE PROTEIN, MITOCHONDRIAL"/>
    <property type="match status" value="1"/>
</dbReference>
<keyword evidence="5 7" id="KW-1133">Transmembrane helix</keyword>
<sequence>MKGVKRLRKPYATYALVTVQVLLFIGMEVVGSSRGMNTLLLFGAKDNLLIAGYHQYFRLITPVFLHIGFTHLLLNSVTLWYLGREVESLIGSWKFLFVYFYSALMGNLFSYQFSPSLSAGASTALFGLFAFFLAMRRLYPHSRYYQVMGAQYQVLILMNIAMNLFSSGIDVWGHLGGVIGGFLATLFIGTQGKQGRAYKGLSLGVSAVIIGIILANHGYYNTLFH</sequence>
<proteinExistence type="inferred from homology"/>
<evidence type="ECO:0000313" key="9">
    <source>
        <dbReference type="EMBL" id="KXB34161.1"/>
    </source>
</evidence>